<evidence type="ECO:0000313" key="8">
    <source>
        <dbReference type="Proteomes" id="UP001200034"/>
    </source>
</evidence>
<dbReference type="PANTHER" id="PTHR33588">
    <property type="entry name" value="CILIA- AND FLAGELLA-ASSOCIATED PROTEIN 299"/>
    <property type="match status" value="1"/>
</dbReference>
<dbReference type="GO" id="GO:0005737">
    <property type="term" value="C:cytoplasm"/>
    <property type="evidence" value="ECO:0007669"/>
    <property type="project" value="UniProtKB-SubCell"/>
</dbReference>
<evidence type="ECO:0000256" key="6">
    <source>
        <dbReference type="ARBA" id="ARBA00023242"/>
    </source>
</evidence>
<dbReference type="Proteomes" id="UP001200034">
    <property type="component" value="Unassembled WGS sequence"/>
</dbReference>
<dbReference type="InterPro" id="IPR027887">
    <property type="entry name" value="DUF4464"/>
</dbReference>
<keyword evidence="5" id="KW-0963">Cytoplasm</keyword>
<sequence>SIMAAAVDLNLLRFKKYDDYLNSFIKCEDYRYISNLSSIKKFVKLGYRCTRNVYEEPEFYEMKIRAAEFLNPKLSTFLYGNYFKGTDEALEALREREPFNIKHIISTIIFVQLRQRSGFDISGYIDFEQSLRECTARKADRTNWKSVFEGKTLLRPKRTDLSYYDWHLGQVCHNNTDNYVTVVGGVNLTFMHKEDHKHIPVTDKHSKYSMNVARVMIPSELYGHIVIYDHIIR</sequence>
<evidence type="ECO:0000256" key="1">
    <source>
        <dbReference type="ARBA" id="ARBA00003056"/>
    </source>
</evidence>
<dbReference type="Pfam" id="PF14713">
    <property type="entry name" value="DUF4464"/>
    <property type="match status" value="1"/>
</dbReference>
<protein>
    <recommendedName>
        <fullName evidence="4">Cilia- and flagella-associated protein 299</fullName>
    </recommendedName>
</protein>
<evidence type="ECO:0000313" key="7">
    <source>
        <dbReference type="EMBL" id="KAH8377652.1"/>
    </source>
</evidence>
<comment type="subcellular location">
    <subcellularLocation>
        <location evidence="3">Cytoplasm</location>
    </subcellularLocation>
    <subcellularLocation>
        <location evidence="2">Nucleus</location>
    </subcellularLocation>
</comment>
<evidence type="ECO:0000256" key="3">
    <source>
        <dbReference type="ARBA" id="ARBA00004496"/>
    </source>
</evidence>
<dbReference type="PANTHER" id="PTHR33588:SF1">
    <property type="entry name" value="CILIA- AND FLAGELLA-ASSOCIATED PROTEIN 299"/>
    <property type="match status" value="1"/>
</dbReference>
<keyword evidence="6" id="KW-0539">Nucleus</keyword>
<evidence type="ECO:0000256" key="5">
    <source>
        <dbReference type="ARBA" id="ARBA00022490"/>
    </source>
</evidence>
<dbReference type="GO" id="GO:0005634">
    <property type="term" value="C:nucleus"/>
    <property type="evidence" value="ECO:0007669"/>
    <property type="project" value="UniProtKB-SubCell"/>
</dbReference>
<dbReference type="EMBL" id="JAJJHW010001127">
    <property type="protein sequence ID" value="KAH8377652.1"/>
    <property type="molecule type" value="Genomic_DNA"/>
</dbReference>
<dbReference type="AlphaFoldDB" id="A0AAD4K627"/>
<evidence type="ECO:0000256" key="2">
    <source>
        <dbReference type="ARBA" id="ARBA00004123"/>
    </source>
</evidence>
<name>A0AAD4K627_9MUSC</name>
<comment type="caution">
    <text evidence="7">The sequence shown here is derived from an EMBL/GenBank/DDBJ whole genome shotgun (WGS) entry which is preliminary data.</text>
</comment>
<accession>A0AAD4K627</accession>
<comment type="function">
    <text evidence="1">May be involved in spermatogenesis.</text>
</comment>
<gene>
    <name evidence="7" type="ORF">KR093_006440</name>
</gene>
<keyword evidence="8" id="KW-1185">Reference proteome</keyword>
<proteinExistence type="predicted"/>
<reference evidence="7" key="1">
    <citation type="journal article" date="2021" name="Mol. Ecol. Resour.">
        <title>Phylogenomic analyses of the genus Drosophila reveals genomic signals of climate adaptation.</title>
        <authorList>
            <person name="Li F."/>
            <person name="Rane R.V."/>
            <person name="Luria V."/>
            <person name="Xiong Z."/>
            <person name="Chen J."/>
            <person name="Li Z."/>
            <person name="Catullo R.A."/>
            <person name="Griffin P.C."/>
            <person name="Schiffer M."/>
            <person name="Pearce S."/>
            <person name="Lee S.F."/>
            <person name="McElroy K."/>
            <person name="Stocker A."/>
            <person name="Shirriffs J."/>
            <person name="Cockerell F."/>
            <person name="Coppin C."/>
            <person name="Sgro C.M."/>
            <person name="Karger A."/>
            <person name="Cain J.W."/>
            <person name="Weber J.A."/>
            <person name="Santpere G."/>
            <person name="Kirschner M.W."/>
            <person name="Hoffmann A.A."/>
            <person name="Oakeshott J.G."/>
            <person name="Zhang G."/>
        </authorList>
    </citation>
    <scope>NUCLEOTIDE SEQUENCE</scope>
    <source>
        <strain evidence="7">BGI-SZ-2011g</strain>
    </source>
</reference>
<organism evidence="7 8">
    <name type="scientific">Drosophila rubida</name>
    <dbReference type="NCBI Taxonomy" id="30044"/>
    <lineage>
        <taxon>Eukaryota</taxon>
        <taxon>Metazoa</taxon>
        <taxon>Ecdysozoa</taxon>
        <taxon>Arthropoda</taxon>
        <taxon>Hexapoda</taxon>
        <taxon>Insecta</taxon>
        <taxon>Pterygota</taxon>
        <taxon>Neoptera</taxon>
        <taxon>Endopterygota</taxon>
        <taxon>Diptera</taxon>
        <taxon>Brachycera</taxon>
        <taxon>Muscomorpha</taxon>
        <taxon>Ephydroidea</taxon>
        <taxon>Drosophilidae</taxon>
        <taxon>Drosophila</taxon>
    </lineage>
</organism>
<feature type="non-terminal residue" evidence="7">
    <location>
        <position position="233"/>
    </location>
</feature>
<evidence type="ECO:0000256" key="4">
    <source>
        <dbReference type="ARBA" id="ARBA00021436"/>
    </source>
</evidence>